<organism evidence="3 4">
    <name type="scientific">Caenorhabditis nigoni</name>
    <dbReference type="NCBI Taxonomy" id="1611254"/>
    <lineage>
        <taxon>Eukaryota</taxon>
        <taxon>Metazoa</taxon>
        <taxon>Ecdysozoa</taxon>
        <taxon>Nematoda</taxon>
        <taxon>Chromadorea</taxon>
        <taxon>Rhabditida</taxon>
        <taxon>Rhabditina</taxon>
        <taxon>Rhabditomorpha</taxon>
        <taxon>Rhabditoidea</taxon>
        <taxon>Rhabditidae</taxon>
        <taxon>Peloderinae</taxon>
        <taxon>Caenorhabditis</taxon>
    </lineage>
</organism>
<evidence type="ECO:0000313" key="3">
    <source>
        <dbReference type="EMBL" id="PIC34136.1"/>
    </source>
</evidence>
<name>A0A2G5U4H3_9PELO</name>
<evidence type="ECO:0000256" key="1">
    <source>
        <dbReference type="SAM" id="MobiDB-lite"/>
    </source>
</evidence>
<dbReference type="OrthoDB" id="5845477at2759"/>
<sequence length="300" mass="33625">MRVIFVFLLLIVVLTTADSYDDVKAKIKDLIDDGYGKYNRGKPSSGKKSVSDQDDYGQGRKKKVAWDSEDDYEDDDEYDSYGGNKYDNQKYINRMSKDQDESSNYRSRSSGSESNPDSRPSSSSQSDSSVGDKNHYKNGKRKGIIGKFMDKVATKLKSIPGKVAAGAAALTGKVVSGVASVPGKVVDGVKSIPSAAKSIIPGGKKKESGDITLNDYTQDSSEQENHFHLHKDKHYHEEEHRHQDYNTELNVYNDWDGYDLDDKYGSVYDNMRFKRSVQKSVNKNGQLRKKPSKKRAIVVF</sequence>
<feature type="region of interest" description="Disordered" evidence="1">
    <location>
        <begin position="34"/>
        <end position="142"/>
    </location>
</feature>
<feature type="signal peptide" evidence="2">
    <location>
        <begin position="1"/>
        <end position="19"/>
    </location>
</feature>
<comment type="caution">
    <text evidence="3">The sequence shown here is derived from an EMBL/GenBank/DDBJ whole genome shotgun (WGS) entry which is preliminary data.</text>
</comment>
<feature type="chain" id="PRO_5013781301" evidence="2">
    <location>
        <begin position="20"/>
        <end position="300"/>
    </location>
</feature>
<accession>A0A2G5U4H3</accession>
<feature type="compositionally biased region" description="Low complexity" evidence="1">
    <location>
        <begin position="102"/>
        <end position="129"/>
    </location>
</feature>
<proteinExistence type="predicted"/>
<feature type="compositionally biased region" description="Acidic residues" evidence="1">
    <location>
        <begin position="67"/>
        <end position="79"/>
    </location>
</feature>
<protein>
    <submittedName>
        <fullName evidence="3">Uncharacterized protein</fullName>
    </submittedName>
</protein>
<keyword evidence="4" id="KW-1185">Reference proteome</keyword>
<reference evidence="4" key="1">
    <citation type="submission" date="2017-10" db="EMBL/GenBank/DDBJ databases">
        <title>Rapid genome shrinkage in a self-fertile nematode reveals novel sperm competition proteins.</title>
        <authorList>
            <person name="Yin D."/>
            <person name="Schwarz E.M."/>
            <person name="Thomas C.G."/>
            <person name="Felde R.L."/>
            <person name="Korf I.F."/>
            <person name="Cutter A.D."/>
            <person name="Schartner C.M."/>
            <person name="Ralston E.J."/>
            <person name="Meyer B.J."/>
            <person name="Haag E.S."/>
        </authorList>
    </citation>
    <scope>NUCLEOTIDE SEQUENCE [LARGE SCALE GENOMIC DNA]</scope>
    <source>
        <strain evidence="4">JU1422</strain>
    </source>
</reference>
<dbReference type="Proteomes" id="UP000230233">
    <property type="component" value="Chromosome IV"/>
</dbReference>
<keyword evidence="2" id="KW-0732">Signal</keyword>
<gene>
    <name evidence="3" type="primary">Cni-F13E9.9</name>
    <name evidence="3" type="synonym">Cnig_chr_IV.g13882</name>
    <name evidence="3" type="ORF">B9Z55_013882</name>
</gene>
<dbReference type="AlphaFoldDB" id="A0A2G5U4H3"/>
<evidence type="ECO:0000313" key="4">
    <source>
        <dbReference type="Proteomes" id="UP000230233"/>
    </source>
</evidence>
<evidence type="ECO:0000256" key="2">
    <source>
        <dbReference type="SAM" id="SignalP"/>
    </source>
</evidence>
<dbReference type="EMBL" id="PDUG01000004">
    <property type="protein sequence ID" value="PIC34136.1"/>
    <property type="molecule type" value="Genomic_DNA"/>
</dbReference>